<comment type="caution">
    <text evidence="2">The sequence shown here is derived from an EMBL/GenBank/DDBJ whole genome shotgun (WGS) entry which is preliminary data.</text>
</comment>
<keyword evidence="3" id="KW-1185">Reference proteome</keyword>
<evidence type="ECO:0000256" key="1">
    <source>
        <dbReference type="SAM" id="MobiDB-lite"/>
    </source>
</evidence>
<sequence length="224" mass="24228">MNRRTVLATIGTATVATAGCLSDAGDRSNDATTSADGTETDDSGSDPSDETTTTDGTPGSDPDDPFADADCPSFADGVDRTVCWPTADPDSEPIYLDASTAVFEPTTGDDSVETMAFVLHNESGAPFGLNPHAWAIKRQTESGWEHVAPEEWIEPWYTVESGQRYTWQLSVEQRTQAMAERTMTVTQDLQDGTYAFQITGLAGEQETDKTHVECLALFEVSRQN</sequence>
<name>A0ABD6C885_9EURY</name>
<dbReference type="AlphaFoldDB" id="A0ABD6C885"/>
<protein>
    <submittedName>
        <fullName evidence="2">Uncharacterized protein</fullName>
    </submittedName>
</protein>
<feature type="compositionally biased region" description="Acidic residues" evidence="1">
    <location>
        <begin position="38"/>
        <end position="49"/>
    </location>
</feature>
<dbReference type="PROSITE" id="PS51257">
    <property type="entry name" value="PROKAR_LIPOPROTEIN"/>
    <property type="match status" value="1"/>
</dbReference>
<evidence type="ECO:0000313" key="2">
    <source>
        <dbReference type="EMBL" id="MFD1585640.1"/>
    </source>
</evidence>
<accession>A0ABD6C885</accession>
<feature type="compositionally biased region" description="Low complexity" evidence="1">
    <location>
        <begin position="50"/>
        <end position="60"/>
    </location>
</feature>
<reference evidence="2 3" key="1">
    <citation type="journal article" date="2019" name="Int. J. Syst. Evol. Microbiol.">
        <title>The Global Catalogue of Microorganisms (GCM) 10K type strain sequencing project: providing services to taxonomists for standard genome sequencing and annotation.</title>
        <authorList>
            <consortium name="The Broad Institute Genomics Platform"/>
            <consortium name="The Broad Institute Genome Sequencing Center for Infectious Disease"/>
            <person name="Wu L."/>
            <person name="Ma J."/>
        </authorList>
    </citation>
    <scope>NUCLEOTIDE SEQUENCE [LARGE SCALE GENOMIC DNA]</scope>
    <source>
        <strain evidence="2 3">CGMCC 1.12125</strain>
    </source>
</reference>
<dbReference type="RefSeq" id="WP_247377403.1">
    <property type="nucleotide sequence ID" value="NZ_JALLGV010000003.1"/>
</dbReference>
<dbReference type="Proteomes" id="UP001597119">
    <property type="component" value="Unassembled WGS sequence"/>
</dbReference>
<dbReference type="EMBL" id="JBHUDJ010000001">
    <property type="protein sequence ID" value="MFD1585640.1"/>
    <property type="molecule type" value="Genomic_DNA"/>
</dbReference>
<proteinExistence type="predicted"/>
<organism evidence="2 3">
    <name type="scientific">Halorientalis brevis</name>
    <dbReference type="NCBI Taxonomy" id="1126241"/>
    <lineage>
        <taxon>Archaea</taxon>
        <taxon>Methanobacteriati</taxon>
        <taxon>Methanobacteriota</taxon>
        <taxon>Stenosarchaea group</taxon>
        <taxon>Halobacteria</taxon>
        <taxon>Halobacteriales</taxon>
        <taxon>Haloarculaceae</taxon>
        <taxon>Halorientalis</taxon>
    </lineage>
</organism>
<gene>
    <name evidence="2" type="ORF">ACFR9U_01495</name>
</gene>
<feature type="region of interest" description="Disordered" evidence="1">
    <location>
        <begin position="17"/>
        <end position="72"/>
    </location>
</feature>
<evidence type="ECO:0000313" key="3">
    <source>
        <dbReference type="Proteomes" id="UP001597119"/>
    </source>
</evidence>